<dbReference type="AlphaFoldDB" id="S9VLD2"/>
<evidence type="ECO:0000313" key="3">
    <source>
        <dbReference type="EMBL" id="EPY24050.1"/>
    </source>
</evidence>
<dbReference type="EMBL" id="ATMH01007346">
    <property type="protein sequence ID" value="EPY24050.1"/>
    <property type="molecule type" value="Genomic_DNA"/>
</dbReference>
<evidence type="ECO:0000259" key="2">
    <source>
        <dbReference type="Pfam" id="PF26172"/>
    </source>
</evidence>
<dbReference type="Pfam" id="PF26172">
    <property type="entry name" value="RESC8"/>
    <property type="match status" value="1"/>
</dbReference>
<feature type="compositionally biased region" description="Polar residues" evidence="1">
    <location>
        <begin position="23"/>
        <end position="43"/>
    </location>
</feature>
<gene>
    <name evidence="4" type="ORF">STCU_05601</name>
    <name evidence="3" type="ORF">STCU_07346</name>
</gene>
<organism evidence="3 5">
    <name type="scientific">Strigomonas culicis</name>
    <dbReference type="NCBI Taxonomy" id="28005"/>
    <lineage>
        <taxon>Eukaryota</taxon>
        <taxon>Discoba</taxon>
        <taxon>Euglenozoa</taxon>
        <taxon>Kinetoplastea</taxon>
        <taxon>Metakinetoplastina</taxon>
        <taxon>Trypanosomatida</taxon>
        <taxon>Trypanosomatidae</taxon>
        <taxon>Strigomonadinae</taxon>
        <taxon>Strigomonas</taxon>
    </lineage>
</organism>
<protein>
    <recommendedName>
        <fullName evidence="2">RNA-editing substrate-binding complex 8 protein HEAT repeats domain-containing protein</fullName>
    </recommendedName>
</protein>
<evidence type="ECO:0000256" key="1">
    <source>
        <dbReference type="SAM" id="MobiDB-lite"/>
    </source>
</evidence>
<dbReference type="EMBL" id="ATMH01005601">
    <property type="protein sequence ID" value="EPY27736.1"/>
    <property type="molecule type" value="Genomic_DNA"/>
</dbReference>
<reference evidence="3 5" key="1">
    <citation type="journal article" date="2013" name="PLoS ONE">
        <title>Predicting the Proteins of Angomonas deanei, Strigomonas culicis and Their Respective Endosymbionts Reveals New Aspects of the Trypanosomatidae Family.</title>
        <authorList>
            <person name="Motta M.C."/>
            <person name="Martins A.C."/>
            <person name="de Souza S.S."/>
            <person name="Catta-Preta C.M."/>
            <person name="Silva R."/>
            <person name="Klein C.C."/>
            <person name="de Almeida L.G."/>
            <person name="de Lima Cunha O."/>
            <person name="Ciapina L.P."/>
            <person name="Brocchi M."/>
            <person name="Colabardini A.C."/>
            <person name="de Araujo Lima B."/>
            <person name="Machado C.R."/>
            <person name="de Almeida Soares C.M."/>
            <person name="Probst C.M."/>
            <person name="de Menezes C.B."/>
            <person name="Thompson C.E."/>
            <person name="Bartholomeu D.C."/>
            <person name="Gradia D.F."/>
            <person name="Pavoni D.P."/>
            <person name="Grisard E.C."/>
            <person name="Fantinatti-Garboggini F."/>
            <person name="Marchini F.K."/>
            <person name="Rodrigues-Luiz G.F."/>
            <person name="Wagner G."/>
            <person name="Goldman G.H."/>
            <person name="Fietto J.L."/>
            <person name="Elias M.C."/>
            <person name="Goldman M.H."/>
            <person name="Sagot M.F."/>
            <person name="Pereira M."/>
            <person name="Stoco P.H."/>
            <person name="de Mendonca-Neto R.P."/>
            <person name="Teixeira S.M."/>
            <person name="Maciel T.E."/>
            <person name="de Oliveira Mendes T.A."/>
            <person name="Urmenyi T.P."/>
            <person name="de Souza W."/>
            <person name="Schenkman S."/>
            <person name="de Vasconcelos A.T."/>
        </authorList>
    </citation>
    <scope>NUCLEOTIDE SEQUENCE [LARGE SCALE GENOMIC DNA]</scope>
</reference>
<dbReference type="CDD" id="cd23736">
    <property type="entry name" value="RESC8-like"/>
    <property type="match status" value="1"/>
</dbReference>
<proteinExistence type="predicted"/>
<dbReference type="Proteomes" id="UP000015354">
    <property type="component" value="Unassembled WGS sequence"/>
</dbReference>
<feature type="region of interest" description="Disordered" evidence="1">
    <location>
        <begin position="23"/>
        <end position="44"/>
    </location>
</feature>
<comment type="caution">
    <text evidence="3">The sequence shown here is derived from an EMBL/GenBank/DDBJ whole genome shotgun (WGS) entry which is preliminary data.</text>
</comment>
<feature type="domain" description="RNA-editing substrate-binding complex 8 protein HEAT repeats" evidence="2">
    <location>
        <begin position="82"/>
        <end position="591"/>
    </location>
</feature>
<keyword evidence="5" id="KW-1185">Reference proteome</keyword>
<evidence type="ECO:0000313" key="5">
    <source>
        <dbReference type="Proteomes" id="UP000015354"/>
    </source>
</evidence>
<dbReference type="InterPro" id="IPR058977">
    <property type="entry name" value="RESC8_HEAT"/>
</dbReference>
<accession>S9VLD2</accession>
<reference evidence="3" key="2">
    <citation type="submission" date="2013-03" db="EMBL/GenBank/DDBJ databases">
        <authorList>
            <person name="Motta M.C.M."/>
            <person name="Martins A.C.A."/>
            <person name="Preta C.M.C.C."/>
            <person name="Silva R."/>
            <person name="de Souza S.S."/>
            <person name="Klein C.C."/>
            <person name="de Almeida L.G.P."/>
            <person name="Cunha O.L."/>
            <person name="Colabardini A.C."/>
            <person name="Lima B.A."/>
            <person name="Machado C.R."/>
            <person name="Soares C.M.A."/>
            <person name="de Menezes C.B.A."/>
            <person name="Bartolomeu D.C."/>
            <person name="Grisard E.C."/>
            <person name="Fantinatti-Garboggini F."/>
            <person name="Rodrigues-Luiz G.F."/>
            <person name="Wagner G."/>
            <person name="Goldman G.H."/>
            <person name="Fietto J.L.R."/>
            <person name="Ciapina L.P."/>
            <person name="Brocchi M."/>
            <person name="Elias M.C."/>
            <person name="Goldman M.H.S."/>
            <person name="Sagot M.-F."/>
            <person name="Pereira M."/>
            <person name="Stoco P.H."/>
            <person name="Teixeira S.M.R."/>
            <person name="de Mendonca-Neto R.P."/>
            <person name="Maciel T.E.F."/>
            <person name="Mendes T.A.O."/>
            <person name="Urmenyi T.P."/>
            <person name="Teixeira M.M.G."/>
            <person name="de Camargo E.F.P."/>
            <person name="de Sousa W."/>
            <person name="Schenkman S."/>
            <person name="de Vasconcelos A.T.R."/>
        </authorList>
    </citation>
    <scope>NUCLEOTIDE SEQUENCE</scope>
</reference>
<dbReference type="OrthoDB" id="278343at2759"/>
<name>S9VLD2_9TRYP</name>
<sequence>MLHRTATRGFGWCHATRAWQRASQRAPNTELTTKNATSQTAPSAFTPPNILSIITNSSELSRVATQRTVFDRIKDHVKHQACPLTAPDIYSICGTATQHNDALRLLSDLDFMQALGDAYKRAEHRVLSPFQTSLIVDTLRRAGVYMNGTEMALPEDDEAITPELLLNMLISMNVNKTRDERQMQAVMEKLLRLLDECTISQLLSMVRELSQLQYSSADAFTKIVKRVLKENEATDELTTMDICYLVAEAASVRGVPHLVMRRLVHLQEAQQEHFQLEDYRNVLRAFSFLGPAYRLHFNRLVEHGLQFVESMDSMTLMGFLTLFEPMNYSQRDHVEIYADALVNLASDLKEQDLVRAFVVLQRLDLMDEGVFAIMANCLLYFANNLDYRNIVPVIEVCSHVGHNSDELMKVMMGRIMECLRVLNAVQFAALVESIALYPPLKERPWLIEAFGKQATLRADLMTSESMALTAKGLAQMGYRDSDFYVLAYQISIRYGFRRWCDLEPILMGLCFAPETCKPEMTKVLASHVSQMARSLSLPEVQRAHRYMTTLQCEEDYMYRALAGRVLHFVKEITADVPDDIQVLLQRGSINRNM</sequence>
<evidence type="ECO:0000313" key="4">
    <source>
        <dbReference type="EMBL" id="EPY27736.1"/>
    </source>
</evidence>